<evidence type="ECO:0000259" key="2">
    <source>
        <dbReference type="Pfam" id="PF24506"/>
    </source>
</evidence>
<evidence type="ECO:0000313" key="6">
    <source>
        <dbReference type="Proteomes" id="UP000002852"/>
    </source>
</evidence>
<dbReference type="Pfam" id="PF24516">
    <property type="entry name" value="ARM_KNTC1_2nd"/>
    <property type="match status" value="1"/>
</dbReference>
<protein>
    <submittedName>
        <fullName evidence="5">Kinetochore associated 1</fullName>
    </submittedName>
</protein>
<dbReference type="PANTHER" id="PTHR15688">
    <property type="entry name" value="KINETOCHORE-ASSOCIATED PROTEIN 1"/>
    <property type="match status" value="1"/>
</dbReference>
<feature type="domain" description="RZZ complex subunit KNTC1/ROD C-terminal" evidence="1">
    <location>
        <begin position="639"/>
        <end position="777"/>
    </location>
</feature>
<accession>A0A3B5Q9J1</accession>
<feature type="domain" description="KNTC1 N-terminal" evidence="2">
    <location>
        <begin position="129"/>
        <end position="254"/>
    </location>
</feature>
<dbReference type="GO" id="GO:0007094">
    <property type="term" value="P:mitotic spindle assembly checkpoint signaling"/>
    <property type="evidence" value="ECO:0007669"/>
    <property type="project" value="TreeGrafter"/>
</dbReference>
<dbReference type="InterPro" id="IPR055404">
    <property type="entry name" value="ARM_KNTC1_2nd"/>
</dbReference>
<dbReference type="GO" id="GO:1990423">
    <property type="term" value="C:RZZ complex"/>
    <property type="evidence" value="ECO:0007669"/>
    <property type="project" value="TreeGrafter"/>
</dbReference>
<dbReference type="InterPro" id="IPR055402">
    <property type="entry name" value="KNTC1_N"/>
</dbReference>
<dbReference type="PANTHER" id="PTHR15688:SF1">
    <property type="entry name" value="KINETOCHORE-ASSOCIATED PROTEIN 1"/>
    <property type="match status" value="1"/>
</dbReference>
<reference evidence="6" key="2">
    <citation type="journal article" date="2013" name="Nat. Genet.">
        <title>The genome of the platyfish, Xiphophorus maculatus, provides insights into evolutionary adaptation and several complex traits.</title>
        <authorList>
            <person name="Schartl M."/>
            <person name="Walter R.B."/>
            <person name="Shen Y."/>
            <person name="Garcia T."/>
            <person name="Catchen J."/>
            <person name="Amores A."/>
            <person name="Braasch I."/>
            <person name="Chalopin D."/>
            <person name="Volff J.N."/>
            <person name="Lesch K.P."/>
            <person name="Bisazza A."/>
            <person name="Minx P."/>
            <person name="Hillier L."/>
            <person name="Wilson R.K."/>
            <person name="Fuerstenberg S."/>
            <person name="Boore J."/>
            <person name="Searle S."/>
            <person name="Postlethwait J.H."/>
            <person name="Warren W.C."/>
        </authorList>
    </citation>
    <scope>NUCLEOTIDE SEQUENCE [LARGE SCALE GENOMIC DNA]</scope>
    <source>
        <strain evidence="6">JP 163 A</strain>
    </source>
</reference>
<dbReference type="GO" id="GO:0000070">
    <property type="term" value="P:mitotic sister chromatid segregation"/>
    <property type="evidence" value="ECO:0007669"/>
    <property type="project" value="TreeGrafter"/>
</dbReference>
<dbReference type="AlphaFoldDB" id="A0A3B5Q9J1"/>
<dbReference type="GO" id="GO:0005828">
    <property type="term" value="C:kinetochore microtubule"/>
    <property type="evidence" value="ECO:0007669"/>
    <property type="project" value="TreeGrafter"/>
</dbReference>
<sequence>MATWSDVELLTNEDTSTVRLESVSGEEHGSGLYQVDTLVKISSSDKVINPRLLSFGASNWSIVVIDKTVILFDQSYQTILLLLHFETDVDAIDVCLDGRFLVVCERNGNLHLIYVPHKIILFTRVWEFDVLSVWDLHFLVMIRCWPELAVHDFELTTECDNSQVAAQFPLNKLGKPITDCFSEDLLLFTFQISSLQIRCLPSMSVCYSLDVSSASCLVQMKTNMDTIYLVEGIGENPESRGEAVSAVVVRCFTEALPENRLSRLLHKHMFEEAEKFAITFDLDLELVYKVKLDFVLEQLASASVGGYGQEVWSELVDEAKTNLMKITDEQYVVDYCLKAPWPTFDTAEKMLNHAASRYASLQIQEALARLATFCNLHGLENFNGIAWIEFLNSTDILGDVLTHLREGDMRGAQLLWLRYETFMCLEAVLGAIPEDLLSQDLCPWLRTVFVPFVRRVLPRGQRILAKWLELKARNLELTEKGSWPKNGLDLAIIGLPSLWTWMKSIDDNDGANELQSLKSLVSNLHQLLDLHQKYSCRLSLSVFEKVCLLLSVAFFMLDKVPAPELIAATVETSVRPYAEEHTLPFDELLLQYIKDLLERCSSQTTTLFTGWEGKAVAVLSCMTDTDVKLEHLFFCLPSSRTVYMLQSYPVDVATRLSSGPRLTFCHRTRALLCLIRLADAESLESYIFVSQLEALNIPYTIQSFLSSPKDGLVKGLWKNHSHEPQAVRLVADLCLEYQVYDPQLWNSLLQKLLGFNLISHLQMVLEAIVAVPTLWEVLLQLVYFCLRVKKCPFLLNLDLIGIANRFAQFNLHAFALGTLLLLPCANKKAQQIQGFLSMCNPVAVLEQVDEFMNTGELAGIPSQVRLDQKSFYHMFASHNSLHL</sequence>
<evidence type="ECO:0000259" key="1">
    <source>
        <dbReference type="Pfam" id="PF10493"/>
    </source>
</evidence>
<feature type="domain" description="KNTC1 N-terminal" evidence="2">
    <location>
        <begin position="24"/>
        <end position="124"/>
    </location>
</feature>
<evidence type="ECO:0000259" key="3">
    <source>
        <dbReference type="Pfam" id="PF24516"/>
    </source>
</evidence>
<dbReference type="GO" id="GO:1903394">
    <property type="term" value="P:protein localization to kinetochore involved in kinetochore assembly"/>
    <property type="evidence" value="ECO:0007669"/>
    <property type="project" value="TreeGrafter"/>
</dbReference>
<proteinExistence type="predicted"/>
<dbReference type="InterPro" id="IPR019527">
    <property type="entry name" value="RZZ-complex_KNTC1/ROD_C"/>
</dbReference>
<dbReference type="Pfam" id="PF10493">
    <property type="entry name" value="Rod_C"/>
    <property type="match status" value="2"/>
</dbReference>
<dbReference type="Pfam" id="PF24506">
    <property type="entry name" value="KNTC1_N"/>
    <property type="match status" value="2"/>
</dbReference>
<evidence type="ECO:0000259" key="4">
    <source>
        <dbReference type="Pfam" id="PF24520"/>
    </source>
</evidence>
<reference evidence="6" key="1">
    <citation type="submission" date="2012-01" db="EMBL/GenBank/DDBJ databases">
        <authorList>
            <person name="Walter R."/>
            <person name="Schartl M."/>
            <person name="Warren W."/>
        </authorList>
    </citation>
    <scope>NUCLEOTIDE SEQUENCE [LARGE SCALE GENOMIC DNA]</scope>
    <source>
        <strain evidence="6">JP 163 A</strain>
    </source>
</reference>
<dbReference type="GeneTree" id="ENSGT00390000007883"/>
<dbReference type="GO" id="GO:0005737">
    <property type="term" value="C:cytoplasm"/>
    <property type="evidence" value="ECO:0007669"/>
    <property type="project" value="TreeGrafter"/>
</dbReference>
<keyword evidence="6" id="KW-1185">Reference proteome</keyword>
<name>A0A3B5Q9J1_XIPMA</name>
<reference evidence="5" key="4">
    <citation type="submission" date="2025-09" db="UniProtKB">
        <authorList>
            <consortium name="Ensembl"/>
        </authorList>
    </citation>
    <scope>IDENTIFICATION</scope>
    <source>
        <strain evidence="5">JP 163 A</strain>
    </source>
</reference>
<dbReference type="Proteomes" id="UP000002852">
    <property type="component" value="Unassembled WGS sequence"/>
</dbReference>
<feature type="domain" description="RZZ complex subunit KNTC1/ROD C-terminal" evidence="1">
    <location>
        <begin position="785"/>
        <end position="865"/>
    </location>
</feature>
<dbReference type="Ensembl" id="ENSXMAT00000037627.1">
    <property type="protein sequence ID" value="ENSXMAP00000027715.1"/>
    <property type="gene ID" value="ENSXMAG00000017627.2"/>
</dbReference>
<feature type="domain" description="KNTC1 second ARM-repeats" evidence="3">
    <location>
        <begin position="587"/>
        <end position="632"/>
    </location>
</feature>
<organism evidence="5 6">
    <name type="scientific">Xiphophorus maculatus</name>
    <name type="common">Southern platyfish</name>
    <name type="synonym">Platypoecilus maculatus</name>
    <dbReference type="NCBI Taxonomy" id="8083"/>
    <lineage>
        <taxon>Eukaryota</taxon>
        <taxon>Metazoa</taxon>
        <taxon>Chordata</taxon>
        <taxon>Craniata</taxon>
        <taxon>Vertebrata</taxon>
        <taxon>Euteleostomi</taxon>
        <taxon>Actinopterygii</taxon>
        <taxon>Neopterygii</taxon>
        <taxon>Teleostei</taxon>
        <taxon>Neoteleostei</taxon>
        <taxon>Acanthomorphata</taxon>
        <taxon>Ovalentaria</taxon>
        <taxon>Atherinomorphae</taxon>
        <taxon>Cyprinodontiformes</taxon>
        <taxon>Poeciliidae</taxon>
        <taxon>Poeciliinae</taxon>
        <taxon>Xiphophorus</taxon>
    </lineage>
</organism>
<dbReference type="InterPro" id="IPR052802">
    <property type="entry name" value="KNTC1"/>
</dbReference>
<feature type="domain" description="KNTC1 first ARM-repeats" evidence="4">
    <location>
        <begin position="263"/>
        <end position="488"/>
    </location>
</feature>
<dbReference type="InterPro" id="IPR055403">
    <property type="entry name" value="ARM_KNTC1_1st"/>
</dbReference>
<dbReference type="GO" id="GO:0031267">
    <property type="term" value="F:small GTPase binding"/>
    <property type="evidence" value="ECO:0007669"/>
    <property type="project" value="TreeGrafter"/>
</dbReference>
<evidence type="ECO:0000313" key="5">
    <source>
        <dbReference type="Ensembl" id="ENSXMAP00000027715.1"/>
    </source>
</evidence>
<dbReference type="Pfam" id="PF24520">
    <property type="entry name" value="ARM_KNTC1_1st"/>
    <property type="match status" value="1"/>
</dbReference>
<reference evidence="5" key="3">
    <citation type="submission" date="2025-08" db="UniProtKB">
        <authorList>
            <consortium name="Ensembl"/>
        </authorList>
    </citation>
    <scope>IDENTIFICATION</scope>
    <source>
        <strain evidence="5">JP 163 A</strain>
    </source>
</reference>